<evidence type="ECO:0000313" key="1">
    <source>
        <dbReference type="EMBL" id="OHV31633.1"/>
    </source>
</evidence>
<dbReference type="AlphaFoldDB" id="A0A1S1Q9V7"/>
<gene>
    <name evidence="1" type="ORF">CC117_25810</name>
</gene>
<sequence>MAAWTPGTPGPKIRISFTRTATGTAIFIDTPKIHNDDPYHAMDLQVLVDGDSVHTERVHPW</sequence>
<keyword evidence="2" id="KW-1185">Reference proteome</keyword>
<dbReference type="Proteomes" id="UP000179627">
    <property type="component" value="Unassembled WGS sequence"/>
</dbReference>
<dbReference type="EMBL" id="MBLM01000143">
    <property type="protein sequence ID" value="OHV31633.1"/>
    <property type="molecule type" value="Genomic_DNA"/>
</dbReference>
<evidence type="ECO:0000313" key="2">
    <source>
        <dbReference type="Proteomes" id="UP000179627"/>
    </source>
</evidence>
<proteinExistence type="predicted"/>
<organism evidence="1 2">
    <name type="scientific">Parafrankia colletiae</name>
    <dbReference type="NCBI Taxonomy" id="573497"/>
    <lineage>
        <taxon>Bacteria</taxon>
        <taxon>Bacillati</taxon>
        <taxon>Actinomycetota</taxon>
        <taxon>Actinomycetes</taxon>
        <taxon>Frankiales</taxon>
        <taxon>Frankiaceae</taxon>
        <taxon>Parafrankia</taxon>
    </lineage>
</organism>
<comment type="caution">
    <text evidence="1">The sequence shown here is derived from an EMBL/GenBank/DDBJ whole genome shotgun (WGS) entry which is preliminary data.</text>
</comment>
<reference evidence="2" key="1">
    <citation type="submission" date="2016-07" db="EMBL/GenBank/DDBJ databases">
        <title>Sequence Frankia sp. strain CcI1.17.</title>
        <authorList>
            <person name="Ghodhbane-Gtari F."/>
            <person name="Swanson E."/>
            <person name="Gueddou A."/>
            <person name="Morris K."/>
            <person name="Hezbri K."/>
            <person name="Ktari A."/>
            <person name="Nouioui I."/>
            <person name="Abebe-Akele F."/>
            <person name="Simpson S."/>
            <person name="Thomas K."/>
            <person name="Gtari M."/>
            <person name="Tisa L.S."/>
            <person name="Hurst S."/>
        </authorList>
    </citation>
    <scope>NUCLEOTIDE SEQUENCE [LARGE SCALE GENOMIC DNA]</scope>
    <source>
        <strain evidence="2">Cc1.17</strain>
    </source>
</reference>
<name>A0A1S1Q9V7_9ACTN</name>
<accession>A0A1S1Q9V7</accession>
<protein>
    <submittedName>
        <fullName evidence="1">Uncharacterized protein</fullName>
    </submittedName>
</protein>